<dbReference type="PANTHER" id="PTHR28118:SF1">
    <property type="entry name" value="POLYNUCLEOTIDE 5'-TRIPHOSPHATASE CTL1-RELATED"/>
    <property type="match status" value="1"/>
</dbReference>
<evidence type="ECO:0000256" key="4">
    <source>
        <dbReference type="ARBA" id="ARBA00022664"/>
    </source>
</evidence>
<evidence type="ECO:0000256" key="2">
    <source>
        <dbReference type="ARBA" id="ARBA00004123"/>
    </source>
</evidence>
<dbReference type="GO" id="GO:0004651">
    <property type="term" value="F:polynucleotide 5'-phosphatase activity"/>
    <property type="evidence" value="ECO:0007669"/>
    <property type="project" value="UniProtKB-UniRule"/>
</dbReference>
<dbReference type="Gene3D" id="3.20.100.10">
    <property type="entry name" value="mRNA triphosphatase Cet1-like"/>
    <property type="match status" value="1"/>
</dbReference>
<comment type="subcellular location">
    <subcellularLocation>
        <location evidence="2 8">Nucleus</location>
    </subcellularLocation>
</comment>
<comment type="function">
    <text evidence="8">First step of mRNA capping. Converts the 5'-triphosphate end of a nascent mRNA chain into a diphosphate end.</text>
</comment>
<dbReference type="EC" id="3.6.1.74" evidence="8"/>
<dbReference type="GO" id="GO:0031533">
    <property type="term" value="C:mRNA capping enzyme complex"/>
    <property type="evidence" value="ECO:0007669"/>
    <property type="project" value="UniProtKB-UniRule"/>
</dbReference>
<dbReference type="PANTHER" id="PTHR28118">
    <property type="entry name" value="POLYNUCLEOTIDE 5'-TRIPHOSPHATASE-RELATED"/>
    <property type="match status" value="1"/>
</dbReference>
<comment type="cofactor">
    <cofactor evidence="1 8">
        <name>Mg(2+)</name>
        <dbReference type="ChEBI" id="CHEBI:18420"/>
    </cofactor>
</comment>
<evidence type="ECO:0000256" key="7">
    <source>
        <dbReference type="ARBA" id="ARBA00047740"/>
    </source>
</evidence>
<feature type="compositionally biased region" description="Low complexity" evidence="9">
    <location>
        <begin position="337"/>
        <end position="349"/>
    </location>
</feature>
<dbReference type="InterPro" id="IPR004206">
    <property type="entry name" value="mRNA_triPase_Cet1"/>
</dbReference>
<proteinExistence type="inferred from homology"/>
<dbReference type="InterPro" id="IPR037009">
    <property type="entry name" value="mRNA_triPase_Cet1_sf"/>
</dbReference>
<keyword evidence="6 8" id="KW-0539">Nucleus</keyword>
<evidence type="ECO:0000259" key="10">
    <source>
        <dbReference type="Pfam" id="PF02940"/>
    </source>
</evidence>
<dbReference type="STRING" id="1447883.A0A2B7XHZ9"/>
<evidence type="ECO:0000256" key="5">
    <source>
        <dbReference type="ARBA" id="ARBA00022801"/>
    </source>
</evidence>
<dbReference type="GO" id="GO:0140818">
    <property type="term" value="F:mRNA 5'-triphosphate monophosphatase activity"/>
    <property type="evidence" value="ECO:0007669"/>
    <property type="project" value="UniProtKB-EC"/>
</dbReference>
<accession>A0A2B7XHZ9</accession>
<feature type="compositionally biased region" description="Pro residues" evidence="9">
    <location>
        <begin position="420"/>
        <end position="431"/>
    </location>
</feature>
<keyword evidence="5 8" id="KW-0378">Hydrolase</keyword>
<evidence type="ECO:0000313" key="11">
    <source>
        <dbReference type="EMBL" id="PGH11354.1"/>
    </source>
</evidence>
<feature type="compositionally biased region" description="Polar residues" evidence="9">
    <location>
        <begin position="502"/>
        <end position="511"/>
    </location>
</feature>
<feature type="compositionally biased region" description="Polar residues" evidence="9">
    <location>
        <begin position="94"/>
        <end position="109"/>
    </location>
</feature>
<feature type="compositionally biased region" description="Low complexity" evidence="9">
    <location>
        <begin position="186"/>
        <end position="214"/>
    </location>
</feature>
<feature type="region of interest" description="Disordered" evidence="9">
    <location>
        <begin position="1"/>
        <end position="511"/>
    </location>
</feature>
<evidence type="ECO:0000256" key="3">
    <source>
        <dbReference type="ARBA" id="ARBA00006345"/>
    </source>
</evidence>
<dbReference type="FunFam" id="3.20.100.10:FF:000002">
    <property type="entry name" value="mRNA capping nucleoside-triphosphatase, putative"/>
    <property type="match status" value="1"/>
</dbReference>
<gene>
    <name evidence="11" type="ORF">AJ80_07144</name>
</gene>
<dbReference type="AlphaFoldDB" id="A0A2B7XHZ9"/>
<feature type="compositionally biased region" description="Pro residues" evidence="9">
    <location>
        <begin position="65"/>
        <end position="77"/>
    </location>
</feature>
<dbReference type="Proteomes" id="UP000224634">
    <property type="component" value="Unassembled WGS sequence"/>
</dbReference>
<feature type="domain" description="mRNA triphosphatase Cet1-like" evidence="10">
    <location>
        <begin position="536"/>
        <end position="781"/>
    </location>
</feature>
<comment type="caution">
    <text evidence="11">The sequence shown here is derived from an EMBL/GenBank/DDBJ whole genome shotgun (WGS) entry which is preliminary data.</text>
</comment>
<dbReference type="SUPFAM" id="SSF55154">
    <property type="entry name" value="CYTH-like phosphatases"/>
    <property type="match status" value="1"/>
</dbReference>
<comment type="similarity">
    <text evidence="3 8">Belongs to the fungal TPase family.</text>
</comment>
<keyword evidence="8" id="KW-0506">mRNA capping</keyword>
<dbReference type="EMBL" id="PDNA01000133">
    <property type="protein sequence ID" value="PGH11354.1"/>
    <property type="molecule type" value="Genomic_DNA"/>
</dbReference>
<evidence type="ECO:0000256" key="1">
    <source>
        <dbReference type="ARBA" id="ARBA00001946"/>
    </source>
</evidence>
<dbReference type="OrthoDB" id="272147at2759"/>
<dbReference type="CDD" id="cd07470">
    <property type="entry name" value="CYTH-like_mRNA_RTPase"/>
    <property type="match status" value="1"/>
</dbReference>
<feature type="compositionally biased region" description="Pro residues" evidence="9">
    <location>
        <begin position="227"/>
        <end position="236"/>
    </location>
</feature>
<evidence type="ECO:0000256" key="6">
    <source>
        <dbReference type="ARBA" id="ARBA00023242"/>
    </source>
</evidence>
<comment type="catalytic activity">
    <reaction evidence="7">
        <text>a 5'-end triphospho-ribonucleoside in mRNA + H2O = a 5'-end diphospho-ribonucleoside in mRNA + phosphate + H(+)</text>
        <dbReference type="Rhea" id="RHEA:67004"/>
        <dbReference type="Rhea" id="RHEA-COMP:17164"/>
        <dbReference type="Rhea" id="RHEA-COMP:17165"/>
        <dbReference type="ChEBI" id="CHEBI:15377"/>
        <dbReference type="ChEBI" id="CHEBI:15378"/>
        <dbReference type="ChEBI" id="CHEBI:43474"/>
        <dbReference type="ChEBI" id="CHEBI:167616"/>
        <dbReference type="ChEBI" id="CHEBI:167618"/>
        <dbReference type="EC" id="3.6.1.74"/>
    </reaction>
    <physiologicalReaction direction="left-to-right" evidence="7">
        <dbReference type="Rhea" id="RHEA:67005"/>
    </physiologicalReaction>
</comment>
<feature type="compositionally biased region" description="Low complexity" evidence="9">
    <location>
        <begin position="130"/>
        <end position="144"/>
    </location>
</feature>
<comment type="subunit">
    <text evidence="8">Heterodimer. The mRNA-capping enzyme is composed of two separate chains alpha and beta, respectively a mRNA guanylyltransferase and an mRNA 5'-triphosphate monophosphatase.</text>
</comment>
<keyword evidence="4 8" id="KW-0507">mRNA processing</keyword>
<dbReference type="InterPro" id="IPR040343">
    <property type="entry name" value="Cet1/Ctl1"/>
</dbReference>
<evidence type="ECO:0000256" key="9">
    <source>
        <dbReference type="SAM" id="MobiDB-lite"/>
    </source>
</evidence>
<feature type="compositionally biased region" description="Low complexity" evidence="9">
    <location>
        <begin position="297"/>
        <end position="306"/>
    </location>
</feature>
<dbReference type="GO" id="GO:0006370">
    <property type="term" value="P:7-methylguanosine mRNA capping"/>
    <property type="evidence" value="ECO:0007669"/>
    <property type="project" value="UniProtKB-UniRule"/>
</dbReference>
<reference evidence="11 12" key="1">
    <citation type="submission" date="2017-10" db="EMBL/GenBank/DDBJ databases">
        <title>Comparative genomics in systemic dimorphic fungi from Ajellomycetaceae.</title>
        <authorList>
            <person name="Munoz J.F."/>
            <person name="Mcewen J.G."/>
            <person name="Clay O.K."/>
            <person name="Cuomo C.A."/>
        </authorList>
    </citation>
    <scope>NUCLEOTIDE SEQUENCE [LARGE SCALE GENOMIC DNA]</scope>
    <source>
        <strain evidence="11 12">UAMH7299</strain>
    </source>
</reference>
<evidence type="ECO:0000256" key="8">
    <source>
        <dbReference type="RuleBase" id="RU367053"/>
    </source>
</evidence>
<feature type="compositionally biased region" description="Polar residues" evidence="9">
    <location>
        <begin position="145"/>
        <end position="182"/>
    </location>
</feature>
<feature type="compositionally biased region" description="Low complexity" evidence="9">
    <location>
        <begin position="78"/>
        <end position="93"/>
    </location>
</feature>
<name>A0A2B7XHZ9_POLH7</name>
<organism evidence="11 12">
    <name type="scientific">Polytolypa hystricis (strain UAMH7299)</name>
    <dbReference type="NCBI Taxonomy" id="1447883"/>
    <lineage>
        <taxon>Eukaryota</taxon>
        <taxon>Fungi</taxon>
        <taxon>Dikarya</taxon>
        <taxon>Ascomycota</taxon>
        <taxon>Pezizomycotina</taxon>
        <taxon>Eurotiomycetes</taxon>
        <taxon>Eurotiomycetidae</taxon>
        <taxon>Onygenales</taxon>
        <taxon>Onygenales incertae sedis</taxon>
        <taxon>Polytolypa</taxon>
    </lineage>
</organism>
<protein>
    <recommendedName>
        <fullName evidence="8">mRNA-capping enzyme subunit beta</fullName>
        <ecNumber evidence="8">3.6.1.74</ecNumber>
    </recommendedName>
    <alternativeName>
        <fullName evidence="8">mRNA 5'-phosphatase</fullName>
    </alternativeName>
    <alternativeName>
        <fullName evidence="8">mRNA 5'-triphosphate monophosphatase</fullName>
    </alternativeName>
</protein>
<evidence type="ECO:0000313" key="12">
    <source>
        <dbReference type="Proteomes" id="UP000224634"/>
    </source>
</evidence>
<feature type="compositionally biased region" description="Pro residues" evidence="9">
    <location>
        <begin position="484"/>
        <end position="499"/>
    </location>
</feature>
<dbReference type="Pfam" id="PF02940">
    <property type="entry name" value="mRNA_triPase"/>
    <property type="match status" value="1"/>
</dbReference>
<sequence>MDLRTIINTDAAASGPTKPPSQQQQPPPSPLQHSHLAPPNPEQQQPHRALSPASYQQAHPDPRSRPPQPPPLQPPLHSPSGSSSYGSAQSPYQHSSASTLSAGPHSQINPALPHGLQTYQQPVAPRDSYGPNSAAPSQNPPSGQLASPYTPQTLSAGTAQSYFSQQRSHSIHSVPTPSSAHSYSYPPRDGPGAPQQPGPSQSQPFSPHQSRSHPGTPLGPPSATYPRPSPHPPRPPSSGRDSQHNPLSSPWNGEDGPAREQRDMVSPSAQPASRHGSRSRDPQQRQFSVETDKGRRSVSVSPRTVVANLGNSGDNVDHNDQTIQLLPKDMDDEALKGGNNNTNNSGARNFTGHHPHDAGGTIPSQYPPTTPQASQQPPFSRPSTISPPSKRSLRNEPPAPTGIHNHLSPTREDTRMASATPPPPLLPPPSSVPKRKRRRYDEPPIFARKAPRTFGSSPMIPAQRTPQRAPFRAAPVKSDAEAQAPPPRNKSLPPRPPLPSNTNGQPPANGTMLLSEQVQSSLGPWEPSITGIIPHEEVTKLICDFLFQQVVMRKDLGAGPAGGSATGQGAILEVEAKLGQIVDKNRGERLRLPVLTECVLSRDDPGIRTAFESSMSLAQHRAMNNFLNESVKGSMTPPRMPVTYAHKKERDTFYEISASALPPVIQHHLHPRHKPKVRVTTDQRTGAILAQIVKCRIADLEVYSPRTCLDWRISVNLEMNFEGDISGLSPVGDMGQGKRGGNRIKDRMSYRHLAYQIDLTQVTTEVCGDNPEPDHELEIEISSAEVRRQGNLALAGDPSNRYEELIKGFIDNVRVLARMVPN</sequence>
<keyword evidence="12" id="KW-1185">Reference proteome</keyword>
<dbReference type="InterPro" id="IPR033469">
    <property type="entry name" value="CYTH-like_dom_sf"/>
</dbReference>